<sequence>MSLRVRLVLTVTSTVLLMCGCAAEKEESTDSAPVTPGSSKSMEQAIKEVQQMRREMTAALEQAFGPPRWGLAPDFQPVLERAGCPDDSSEDGAEVAGLPTWSTATVYPESHWRDAADRVAKIGRKYGFDRVRTVVDRPGDLEIDGRAPDGGQYVFGFGDSAILQITTGCYVWKDKPQGLVRDSRS</sequence>
<dbReference type="Pfam" id="PF16708">
    <property type="entry name" value="LppA"/>
    <property type="match status" value="1"/>
</dbReference>
<keyword evidence="3 7" id="KW-0732">Signal</keyword>
<evidence type="ECO:0000256" key="2">
    <source>
        <dbReference type="ARBA" id="ARBA00022475"/>
    </source>
</evidence>
<evidence type="ECO:0000256" key="3">
    <source>
        <dbReference type="ARBA" id="ARBA00022729"/>
    </source>
</evidence>
<accession>A0A917FA46</accession>
<comment type="subcellular location">
    <subcellularLocation>
        <location evidence="1">Cell membrane</location>
        <topology evidence="1">Lipid-anchor</topology>
    </subcellularLocation>
</comment>
<evidence type="ECO:0008006" key="10">
    <source>
        <dbReference type="Google" id="ProtNLM"/>
    </source>
</evidence>
<feature type="signal peptide" evidence="7">
    <location>
        <begin position="1"/>
        <end position="24"/>
    </location>
</feature>
<keyword evidence="2" id="KW-1003">Cell membrane</keyword>
<evidence type="ECO:0000313" key="8">
    <source>
        <dbReference type="EMBL" id="GGF56878.1"/>
    </source>
</evidence>
<dbReference type="Gene3D" id="3.30.2030.20">
    <property type="match status" value="1"/>
</dbReference>
<dbReference type="Proteomes" id="UP000649179">
    <property type="component" value="Unassembled WGS sequence"/>
</dbReference>
<evidence type="ECO:0000256" key="1">
    <source>
        <dbReference type="ARBA" id="ARBA00004193"/>
    </source>
</evidence>
<dbReference type="GO" id="GO:0005886">
    <property type="term" value="C:plasma membrane"/>
    <property type="evidence" value="ECO:0007669"/>
    <property type="project" value="UniProtKB-SubCell"/>
</dbReference>
<evidence type="ECO:0000256" key="7">
    <source>
        <dbReference type="SAM" id="SignalP"/>
    </source>
</evidence>
<keyword evidence="9" id="KW-1185">Reference proteome</keyword>
<dbReference type="EMBL" id="BMKQ01000002">
    <property type="protein sequence ID" value="GGF56878.1"/>
    <property type="molecule type" value="Genomic_DNA"/>
</dbReference>
<organism evidence="8 9">
    <name type="scientific">Marmoricola endophyticus</name>
    <dbReference type="NCBI Taxonomy" id="2040280"/>
    <lineage>
        <taxon>Bacteria</taxon>
        <taxon>Bacillati</taxon>
        <taxon>Actinomycetota</taxon>
        <taxon>Actinomycetes</taxon>
        <taxon>Propionibacteriales</taxon>
        <taxon>Nocardioidaceae</taxon>
        <taxon>Marmoricola</taxon>
    </lineage>
</organism>
<reference evidence="8" key="2">
    <citation type="submission" date="2020-09" db="EMBL/GenBank/DDBJ databases">
        <authorList>
            <person name="Sun Q."/>
            <person name="Zhou Y."/>
        </authorList>
    </citation>
    <scope>NUCLEOTIDE SEQUENCE</scope>
    <source>
        <strain evidence="8">CGMCC 1.16067</strain>
    </source>
</reference>
<keyword evidence="5" id="KW-0564">Palmitate</keyword>
<keyword evidence="4" id="KW-0472">Membrane</keyword>
<evidence type="ECO:0000256" key="5">
    <source>
        <dbReference type="ARBA" id="ARBA00023139"/>
    </source>
</evidence>
<evidence type="ECO:0000256" key="6">
    <source>
        <dbReference type="ARBA" id="ARBA00023288"/>
    </source>
</evidence>
<dbReference type="InterPro" id="IPR032018">
    <property type="entry name" value="LppA/LppB/LprP"/>
</dbReference>
<reference evidence="8" key="1">
    <citation type="journal article" date="2014" name="Int. J. Syst. Evol. Microbiol.">
        <title>Complete genome sequence of Corynebacterium casei LMG S-19264T (=DSM 44701T), isolated from a smear-ripened cheese.</title>
        <authorList>
            <consortium name="US DOE Joint Genome Institute (JGI-PGF)"/>
            <person name="Walter F."/>
            <person name="Albersmeier A."/>
            <person name="Kalinowski J."/>
            <person name="Ruckert C."/>
        </authorList>
    </citation>
    <scope>NUCLEOTIDE SEQUENCE</scope>
    <source>
        <strain evidence="8">CGMCC 1.16067</strain>
    </source>
</reference>
<name>A0A917FA46_9ACTN</name>
<gene>
    <name evidence="8" type="ORF">GCM10011519_33500</name>
</gene>
<evidence type="ECO:0000313" key="9">
    <source>
        <dbReference type="Proteomes" id="UP000649179"/>
    </source>
</evidence>
<keyword evidence="6" id="KW-0449">Lipoprotein</keyword>
<protein>
    <recommendedName>
        <fullName evidence="10">LppA-like lipoprotein</fullName>
    </recommendedName>
</protein>
<dbReference type="PROSITE" id="PS51257">
    <property type="entry name" value="PROKAR_LIPOPROTEIN"/>
    <property type="match status" value="1"/>
</dbReference>
<feature type="chain" id="PRO_5039699369" description="LppA-like lipoprotein" evidence="7">
    <location>
        <begin position="25"/>
        <end position="185"/>
    </location>
</feature>
<proteinExistence type="predicted"/>
<dbReference type="AlphaFoldDB" id="A0A917FA46"/>
<comment type="caution">
    <text evidence="8">The sequence shown here is derived from an EMBL/GenBank/DDBJ whole genome shotgun (WGS) entry which is preliminary data.</text>
</comment>
<evidence type="ECO:0000256" key="4">
    <source>
        <dbReference type="ARBA" id="ARBA00023136"/>
    </source>
</evidence>